<dbReference type="Gene3D" id="3.30.750.24">
    <property type="entry name" value="STAS domain"/>
    <property type="match status" value="1"/>
</dbReference>
<evidence type="ECO:0000313" key="3">
    <source>
        <dbReference type="Proteomes" id="UP000465360"/>
    </source>
</evidence>
<sequence length="134" mass="14386">MRGMMWVIAGTPWRMGATVTRSEEFGVIRRNVGETVVLQVRGALDQMTAPSLATHFDLALTNLPAVLVVDLTDVDFLSSAGITLLVEANRLTAKIPTALRVAADGPATARPLNIVGVDQVIDLYPTLTDAMRGR</sequence>
<proteinExistence type="predicted"/>
<dbReference type="InterPro" id="IPR002645">
    <property type="entry name" value="STAS_dom"/>
</dbReference>
<gene>
    <name evidence="2" type="primary">rsfB_3</name>
    <name evidence="2" type="ORF">MBOU_61470</name>
</gene>
<name>A0A7I9YZQ2_MYCBU</name>
<reference evidence="2 3" key="1">
    <citation type="journal article" date="2019" name="Emerg. Microbes Infect.">
        <title>Comprehensive subspecies identification of 175 nontuberculous mycobacteria species based on 7547 genomic profiles.</title>
        <authorList>
            <person name="Matsumoto Y."/>
            <person name="Kinjo T."/>
            <person name="Motooka D."/>
            <person name="Nabeya D."/>
            <person name="Jung N."/>
            <person name="Uechi K."/>
            <person name="Horii T."/>
            <person name="Iida T."/>
            <person name="Fujita J."/>
            <person name="Nakamura S."/>
        </authorList>
    </citation>
    <scope>NUCLEOTIDE SEQUENCE [LARGE SCALE GENOMIC DNA]</scope>
    <source>
        <strain evidence="2 3">JCM 30725</strain>
    </source>
</reference>
<feature type="domain" description="STAS" evidence="1">
    <location>
        <begin position="36"/>
        <end position="134"/>
    </location>
</feature>
<dbReference type="Pfam" id="PF01740">
    <property type="entry name" value="STAS"/>
    <property type="match status" value="1"/>
</dbReference>
<dbReference type="PANTHER" id="PTHR33495:SF2">
    <property type="entry name" value="ANTI-SIGMA FACTOR ANTAGONIST TM_1081-RELATED"/>
    <property type="match status" value="1"/>
</dbReference>
<keyword evidence="3" id="KW-1185">Reference proteome</keyword>
<dbReference type="InterPro" id="IPR036513">
    <property type="entry name" value="STAS_dom_sf"/>
</dbReference>
<comment type="caution">
    <text evidence="2">The sequence shown here is derived from an EMBL/GenBank/DDBJ whole genome shotgun (WGS) entry which is preliminary data.</text>
</comment>
<dbReference type="SUPFAM" id="SSF52091">
    <property type="entry name" value="SpoIIaa-like"/>
    <property type="match status" value="1"/>
</dbReference>
<dbReference type="PROSITE" id="PS50801">
    <property type="entry name" value="STAS"/>
    <property type="match status" value="1"/>
</dbReference>
<evidence type="ECO:0000313" key="2">
    <source>
        <dbReference type="EMBL" id="GFG94105.1"/>
    </source>
</evidence>
<protein>
    <submittedName>
        <fullName evidence="2">Anti-sigma factor antagonist</fullName>
    </submittedName>
</protein>
<dbReference type="CDD" id="cd07043">
    <property type="entry name" value="STAS_anti-anti-sigma_factors"/>
    <property type="match status" value="1"/>
</dbReference>
<accession>A0A7I9YZQ2</accession>
<dbReference type="AlphaFoldDB" id="A0A7I9YZQ2"/>
<dbReference type="EMBL" id="BLKZ01000002">
    <property type="protein sequence ID" value="GFG94105.1"/>
    <property type="molecule type" value="Genomic_DNA"/>
</dbReference>
<dbReference type="PANTHER" id="PTHR33495">
    <property type="entry name" value="ANTI-SIGMA FACTOR ANTAGONIST TM_1081-RELATED-RELATED"/>
    <property type="match status" value="1"/>
</dbReference>
<evidence type="ECO:0000259" key="1">
    <source>
        <dbReference type="PROSITE" id="PS50801"/>
    </source>
</evidence>
<organism evidence="2 3">
    <name type="scientific">Mycobacterium bourgelatii</name>
    <dbReference type="NCBI Taxonomy" id="1273442"/>
    <lineage>
        <taxon>Bacteria</taxon>
        <taxon>Bacillati</taxon>
        <taxon>Actinomycetota</taxon>
        <taxon>Actinomycetes</taxon>
        <taxon>Mycobacteriales</taxon>
        <taxon>Mycobacteriaceae</taxon>
        <taxon>Mycobacterium</taxon>
    </lineage>
</organism>
<dbReference type="GO" id="GO:0043856">
    <property type="term" value="F:anti-sigma factor antagonist activity"/>
    <property type="evidence" value="ECO:0007669"/>
    <property type="project" value="TreeGrafter"/>
</dbReference>
<dbReference type="Proteomes" id="UP000465360">
    <property type="component" value="Unassembled WGS sequence"/>
</dbReference>